<evidence type="ECO:0000313" key="1">
    <source>
        <dbReference type="EMBL" id="JAH65388.1"/>
    </source>
</evidence>
<reference evidence="1" key="2">
    <citation type="journal article" date="2015" name="Fish Shellfish Immunol.">
        <title>Early steps in the European eel (Anguilla anguilla)-Vibrio vulnificus interaction in the gills: Role of the RtxA13 toxin.</title>
        <authorList>
            <person name="Callol A."/>
            <person name="Pajuelo D."/>
            <person name="Ebbesson L."/>
            <person name="Teles M."/>
            <person name="MacKenzie S."/>
            <person name="Amaro C."/>
        </authorList>
    </citation>
    <scope>NUCLEOTIDE SEQUENCE</scope>
</reference>
<organism evidence="1">
    <name type="scientific">Anguilla anguilla</name>
    <name type="common">European freshwater eel</name>
    <name type="synonym">Muraena anguilla</name>
    <dbReference type="NCBI Taxonomy" id="7936"/>
    <lineage>
        <taxon>Eukaryota</taxon>
        <taxon>Metazoa</taxon>
        <taxon>Chordata</taxon>
        <taxon>Craniata</taxon>
        <taxon>Vertebrata</taxon>
        <taxon>Euteleostomi</taxon>
        <taxon>Actinopterygii</taxon>
        <taxon>Neopterygii</taxon>
        <taxon>Teleostei</taxon>
        <taxon>Anguilliformes</taxon>
        <taxon>Anguillidae</taxon>
        <taxon>Anguilla</taxon>
    </lineage>
</organism>
<protein>
    <submittedName>
        <fullName evidence="1">Uncharacterized protein</fullName>
    </submittedName>
</protein>
<name>A0A0E9UKA2_ANGAN</name>
<reference evidence="1" key="1">
    <citation type="submission" date="2014-11" db="EMBL/GenBank/DDBJ databases">
        <authorList>
            <person name="Amaro Gonzalez C."/>
        </authorList>
    </citation>
    <scope>NUCLEOTIDE SEQUENCE</scope>
</reference>
<dbReference type="AlphaFoldDB" id="A0A0E9UKA2"/>
<dbReference type="EMBL" id="GBXM01043189">
    <property type="protein sequence ID" value="JAH65388.1"/>
    <property type="molecule type" value="Transcribed_RNA"/>
</dbReference>
<accession>A0A0E9UKA2</accession>
<proteinExistence type="predicted"/>
<sequence>MLLITHSVCSPAFIVSLYFKYILYTCPLTKRYHRVLASVVHPSFVQLFCL</sequence>